<sequence>MHESLQNAWSSSSGGHPATTLDADLFNDHALAPNLFVIGASKSGTSALHAYLRYHPKICMSREKEPCFFVAQNELERLWPIMARRPCSHDREAYLDLWNGGEAAQYRGEASVYYAQAPSRSGVAARIAAAAPGARIIYVVREPVSRALAHYWQRYKEFQEPLPIERAMRENPLYRDTSDYAMQIEQYLAHFAPEQIHVIVAEDLKVRRRDTLADCFRWLGLENFAYDEEQLSDRHRSPPTSRRQRFPFVSGIRNSSIWARARKSLPAPVVDGLRAMSTVRFDKHEVDEGPARAYLEDYLTPRRVRFEALIGRRIDAW</sequence>
<dbReference type="EMBL" id="JALHLF010000066">
    <property type="protein sequence ID" value="MCJ2183915.1"/>
    <property type="molecule type" value="Genomic_DNA"/>
</dbReference>
<accession>A0ABT0BG62</accession>
<dbReference type="InterPro" id="IPR027417">
    <property type="entry name" value="P-loop_NTPase"/>
</dbReference>
<proteinExistence type="predicted"/>
<dbReference type="InterPro" id="IPR037359">
    <property type="entry name" value="NST/OST"/>
</dbReference>
<dbReference type="Gene3D" id="3.40.50.300">
    <property type="entry name" value="P-loop containing nucleotide triphosphate hydrolases"/>
    <property type="match status" value="1"/>
</dbReference>
<dbReference type="Proteomes" id="UP001162881">
    <property type="component" value="Unassembled WGS sequence"/>
</dbReference>
<keyword evidence="3" id="KW-1185">Reference proteome</keyword>
<gene>
    <name evidence="2" type="ORF">MTR62_14600</name>
</gene>
<reference evidence="2" key="1">
    <citation type="submission" date="2022-03" db="EMBL/GenBank/DDBJ databases">
        <title>Identification of a novel bacterium isolated from mangrove sediments.</title>
        <authorList>
            <person name="Pan X."/>
        </authorList>
    </citation>
    <scope>NUCLEOTIDE SEQUENCE</scope>
    <source>
        <strain evidence="2">B1949</strain>
    </source>
</reference>
<dbReference type="PANTHER" id="PTHR10605">
    <property type="entry name" value="HEPARAN SULFATE SULFOTRANSFERASE"/>
    <property type="match status" value="1"/>
</dbReference>
<evidence type="ECO:0000313" key="2">
    <source>
        <dbReference type="EMBL" id="MCJ2183915.1"/>
    </source>
</evidence>
<dbReference type="Pfam" id="PF13469">
    <property type="entry name" value="Sulfotransfer_3"/>
    <property type="match status" value="1"/>
</dbReference>
<organism evidence="2 3">
    <name type="scientific">Novosphingobium organovorum</name>
    <dbReference type="NCBI Taxonomy" id="2930092"/>
    <lineage>
        <taxon>Bacteria</taxon>
        <taxon>Pseudomonadati</taxon>
        <taxon>Pseudomonadota</taxon>
        <taxon>Alphaproteobacteria</taxon>
        <taxon>Sphingomonadales</taxon>
        <taxon>Sphingomonadaceae</taxon>
        <taxon>Novosphingobium</taxon>
    </lineage>
</organism>
<dbReference type="RefSeq" id="WP_244022218.1">
    <property type="nucleotide sequence ID" value="NZ_JALHLF010000066.1"/>
</dbReference>
<name>A0ABT0BG62_9SPHN</name>
<evidence type="ECO:0000256" key="1">
    <source>
        <dbReference type="ARBA" id="ARBA00022679"/>
    </source>
</evidence>
<dbReference type="SUPFAM" id="SSF52540">
    <property type="entry name" value="P-loop containing nucleoside triphosphate hydrolases"/>
    <property type="match status" value="1"/>
</dbReference>
<keyword evidence="1" id="KW-0808">Transferase</keyword>
<evidence type="ECO:0000313" key="3">
    <source>
        <dbReference type="Proteomes" id="UP001162881"/>
    </source>
</evidence>
<protein>
    <submittedName>
        <fullName evidence="2">Sulfotransferase domain-containing protein</fullName>
    </submittedName>
</protein>
<comment type="caution">
    <text evidence="2">The sequence shown here is derived from an EMBL/GenBank/DDBJ whole genome shotgun (WGS) entry which is preliminary data.</text>
</comment>
<dbReference type="PANTHER" id="PTHR10605:SF56">
    <property type="entry name" value="BIFUNCTIONAL HEPARAN SULFATE N-DEACETYLASE_N-SULFOTRANSFERASE"/>
    <property type="match status" value="1"/>
</dbReference>